<feature type="domain" description="ADP ribosyltransferase" evidence="1">
    <location>
        <begin position="6"/>
        <end position="134"/>
    </location>
</feature>
<dbReference type="InterPro" id="IPR003540">
    <property type="entry name" value="ADP-ribosyltransferase"/>
</dbReference>
<name>A0ABP8NCG4_9BACT</name>
<evidence type="ECO:0000259" key="1">
    <source>
        <dbReference type="Pfam" id="PF03496"/>
    </source>
</evidence>
<reference evidence="3" key="1">
    <citation type="journal article" date="2019" name="Int. J. Syst. Evol. Microbiol.">
        <title>The Global Catalogue of Microorganisms (GCM) 10K type strain sequencing project: providing services to taxonomists for standard genome sequencing and annotation.</title>
        <authorList>
            <consortium name="The Broad Institute Genomics Platform"/>
            <consortium name="The Broad Institute Genome Sequencing Center for Infectious Disease"/>
            <person name="Wu L."/>
            <person name="Ma J."/>
        </authorList>
    </citation>
    <scope>NUCLEOTIDE SEQUENCE [LARGE SCALE GENOMIC DNA]</scope>
    <source>
        <strain evidence="3">JCM 17927</strain>
    </source>
</reference>
<dbReference type="Gene3D" id="3.90.176.10">
    <property type="entry name" value="Toxin ADP-ribosyltransferase, Chain A, domain 1"/>
    <property type="match status" value="1"/>
</dbReference>
<dbReference type="Proteomes" id="UP001501175">
    <property type="component" value="Unassembled WGS sequence"/>
</dbReference>
<sequence length="145" mass="16192">MQIITDFTRSGYRDINRNLLGGVVTQQVTQLIEVVKSLPPLPGTTYRTFSIDDINGYVERLKTAKIITFAAFSSTSRASWVADRFKGNVRLTIEGKTGRDIALWSDSPAEQETLYLPGLTCQIKRVRTIKVGGKIWAVEAELVEL</sequence>
<dbReference type="PROSITE" id="PS51996">
    <property type="entry name" value="TR_MART"/>
    <property type="match status" value="1"/>
</dbReference>
<dbReference type="Pfam" id="PF03496">
    <property type="entry name" value="ADPrib_exo_Tox"/>
    <property type="match status" value="1"/>
</dbReference>
<keyword evidence="3" id="KW-1185">Reference proteome</keyword>
<accession>A0ABP8NCG4</accession>
<dbReference type="RefSeq" id="WP_425576783.1">
    <property type="nucleotide sequence ID" value="NZ_BAABHD010000074.1"/>
</dbReference>
<proteinExistence type="predicted"/>
<dbReference type="SUPFAM" id="SSF56399">
    <property type="entry name" value="ADP-ribosylation"/>
    <property type="match status" value="1"/>
</dbReference>
<gene>
    <name evidence="2" type="ORF">GCM10023189_41840</name>
</gene>
<dbReference type="EMBL" id="BAABHD010000074">
    <property type="protein sequence ID" value="GAA4463618.1"/>
    <property type="molecule type" value="Genomic_DNA"/>
</dbReference>
<protein>
    <recommendedName>
        <fullName evidence="1">ADP ribosyltransferase domain-containing protein</fullName>
    </recommendedName>
</protein>
<evidence type="ECO:0000313" key="3">
    <source>
        <dbReference type="Proteomes" id="UP001501175"/>
    </source>
</evidence>
<comment type="caution">
    <text evidence="2">The sequence shown here is derived from an EMBL/GenBank/DDBJ whole genome shotgun (WGS) entry which is preliminary data.</text>
</comment>
<organism evidence="2 3">
    <name type="scientific">Nibrella saemangeumensis</name>
    <dbReference type="NCBI Taxonomy" id="1084526"/>
    <lineage>
        <taxon>Bacteria</taxon>
        <taxon>Pseudomonadati</taxon>
        <taxon>Bacteroidota</taxon>
        <taxon>Cytophagia</taxon>
        <taxon>Cytophagales</taxon>
        <taxon>Spirosomataceae</taxon>
        <taxon>Nibrella</taxon>
    </lineage>
</organism>
<evidence type="ECO:0000313" key="2">
    <source>
        <dbReference type="EMBL" id="GAA4463618.1"/>
    </source>
</evidence>